<accession>A0A2V3DW78</accession>
<dbReference type="SUPFAM" id="SSF103473">
    <property type="entry name" value="MFS general substrate transporter"/>
    <property type="match status" value="1"/>
</dbReference>
<dbReference type="PANTHER" id="PTHR23501:SF191">
    <property type="entry name" value="VACUOLAR BASIC AMINO ACID TRANSPORTER 4"/>
    <property type="match status" value="1"/>
</dbReference>
<feature type="domain" description="Major facilitator superfamily (MFS) profile" evidence="8">
    <location>
        <begin position="15"/>
        <end position="480"/>
    </location>
</feature>
<dbReference type="PANTHER" id="PTHR23501">
    <property type="entry name" value="MAJOR FACILITATOR SUPERFAMILY"/>
    <property type="match status" value="1"/>
</dbReference>
<evidence type="ECO:0000259" key="8">
    <source>
        <dbReference type="PROSITE" id="PS50850"/>
    </source>
</evidence>
<dbReference type="InterPro" id="IPR036259">
    <property type="entry name" value="MFS_trans_sf"/>
</dbReference>
<keyword evidence="4" id="KW-1003">Cell membrane</keyword>
<comment type="subcellular location">
    <subcellularLocation>
        <location evidence="1">Cell inner membrane</location>
        <topology evidence="1">Multi-pass membrane protein</topology>
    </subcellularLocation>
</comment>
<evidence type="ECO:0000256" key="1">
    <source>
        <dbReference type="ARBA" id="ARBA00004429"/>
    </source>
</evidence>
<dbReference type="OrthoDB" id="7375466at2"/>
<keyword evidence="3" id="KW-0813">Transport</keyword>
<evidence type="ECO:0000256" key="7">
    <source>
        <dbReference type="ARBA" id="ARBA00023136"/>
    </source>
</evidence>
<dbReference type="InterPro" id="IPR020846">
    <property type="entry name" value="MFS_dom"/>
</dbReference>
<proteinExistence type="inferred from homology"/>
<evidence type="ECO:0000313" key="10">
    <source>
        <dbReference type="Proteomes" id="UP000246303"/>
    </source>
</evidence>
<dbReference type="GO" id="GO:0022857">
    <property type="term" value="F:transmembrane transporter activity"/>
    <property type="evidence" value="ECO:0007669"/>
    <property type="project" value="InterPro"/>
</dbReference>
<comment type="similarity">
    <text evidence="2">Belongs to the major facilitator superfamily. TCR/Tet family.</text>
</comment>
<dbReference type="Proteomes" id="UP000246303">
    <property type="component" value="Unassembled WGS sequence"/>
</dbReference>
<dbReference type="InterPro" id="IPR011701">
    <property type="entry name" value="MFS"/>
</dbReference>
<keyword evidence="5" id="KW-0812">Transmembrane</keyword>
<dbReference type="EMBL" id="QHLZ01000001">
    <property type="protein sequence ID" value="PXA69616.1"/>
    <property type="molecule type" value="Genomic_DNA"/>
</dbReference>
<protein>
    <submittedName>
        <fullName evidence="9">MFS transporter</fullName>
    </submittedName>
</protein>
<organism evidence="9 10">
    <name type="scientific">Arthrobacter psychrochitiniphilus</name>
    <dbReference type="NCBI Taxonomy" id="291045"/>
    <lineage>
        <taxon>Bacteria</taxon>
        <taxon>Bacillati</taxon>
        <taxon>Actinomycetota</taxon>
        <taxon>Actinomycetes</taxon>
        <taxon>Micrococcales</taxon>
        <taxon>Micrococcaceae</taxon>
        <taxon>Arthrobacter</taxon>
    </lineage>
</organism>
<name>A0A2V3DW78_9MICC</name>
<evidence type="ECO:0000256" key="6">
    <source>
        <dbReference type="ARBA" id="ARBA00022989"/>
    </source>
</evidence>
<dbReference type="PRINTS" id="PR01036">
    <property type="entry name" value="TCRTETB"/>
</dbReference>
<gene>
    <name evidence="9" type="ORF">CVS29_00795</name>
</gene>
<dbReference type="RefSeq" id="WP_110104900.1">
    <property type="nucleotide sequence ID" value="NZ_JACBZZ010000001.1"/>
</dbReference>
<comment type="caution">
    <text evidence="9">The sequence shown here is derived from an EMBL/GenBank/DDBJ whole genome shotgun (WGS) entry which is preliminary data.</text>
</comment>
<dbReference type="GO" id="GO:0005886">
    <property type="term" value="C:plasma membrane"/>
    <property type="evidence" value="ECO:0007669"/>
    <property type="project" value="UniProtKB-SubCell"/>
</dbReference>
<evidence type="ECO:0000256" key="5">
    <source>
        <dbReference type="ARBA" id="ARBA00022692"/>
    </source>
</evidence>
<evidence type="ECO:0000256" key="3">
    <source>
        <dbReference type="ARBA" id="ARBA00022448"/>
    </source>
</evidence>
<dbReference type="Gene3D" id="1.20.1250.20">
    <property type="entry name" value="MFS general substrate transporter like domains"/>
    <property type="match status" value="1"/>
</dbReference>
<dbReference type="Gene3D" id="1.20.1720.10">
    <property type="entry name" value="Multidrug resistance protein D"/>
    <property type="match status" value="1"/>
</dbReference>
<evidence type="ECO:0000256" key="4">
    <source>
        <dbReference type="ARBA" id="ARBA00022475"/>
    </source>
</evidence>
<dbReference type="PROSITE" id="PS50850">
    <property type="entry name" value="MFS"/>
    <property type="match status" value="1"/>
</dbReference>
<keyword evidence="6" id="KW-1133">Transmembrane helix</keyword>
<dbReference type="FunFam" id="1.20.1720.10:FF:000004">
    <property type="entry name" value="EmrB/QacA family drug resistance transporter"/>
    <property type="match status" value="1"/>
</dbReference>
<evidence type="ECO:0000256" key="2">
    <source>
        <dbReference type="ARBA" id="ARBA00007520"/>
    </source>
</evidence>
<evidence type="ECO:0000313" key="9">
    <source>
        <dbReference type="EMBL" id="PXA69616.1"/>
    </source>
</evidence>
<dbReference type="AlphaFoldDB" id="A0A2V3DW78"/>
<keyword evidence="7" id="KW-0472">Membrane</keyword>
<dbReference type="Pfam" id="PF07690">
    <property type="entry name" value="MFS_1"/>
    <property type="match status" value="1"/>
</dbReference>
<reference evidence="9 10" key="1">
    <citation type="submission" date="2018-05" db="EMBL/GenBank/DDBJ databases">
        <title>Genetic diversity of glacier-inhabiting Cryobacterium bacteria in China and description of Cryobacterium mengkeensis sp. nov. and Arthrobacter glacialis sp. nov.</title>
        <authorList>
            <person name="Liu Q."/>
            <person name="Xin Y.-H."/>
        </authorList>
    </citation>
    <scope>NUCLEOTIDE SEQUENCE [LARGE SCALE GENOMIC DNA]</scope>
    <source>
        <strain evidence="9 10">GP3</strain>
    </source>
</reference>
<sequence>MAGSGVGLRSERGPVLLALMVSMALVALDSTVLATAVPSIVENLGGFASFPWLFSVYLLAQAVTVPVYAKLSDTLGRKPVILAGISIFMAGSILAGFAWSMPVLIACRVVQGLGAGAIQPATTTIAGDIYSVEERAKAQGYLSGVWAVAAVLGPAIGGLFSQFVSWRWIFFINVPVCLVAMVLIVHSYHEKVERRRVRIDYPGTVLLATGMSLIILAVLEGGQAWAWDSPLSIGGFALGAACLGAFVLVERRTANPVLPLWVLSRRLLLSTTLVSLGVGAVLIGLSSYVPTFLEGSIGTVPLLAGLAVAAQSIGWPIASSFSGRLYMRHGFRNTAVLGMSIIVLGALALVITSERPNVAVVAACCLVIGAGLGFASTPAIVAAQSSVGWGERGVVTGSNMLARAVGSSVGVAIFGAVANTIVANSEAANSGAPNLGMAGSGAAATGPATIIASAHGVFLAVLVCAILGLIAAAAMPRKVLVVTD</sequence>
<keyword evidence="10" id="KW-1185">Reference proteome</keyword>